<reference evidence="2" key="1">
    <citation type="journal article" date="2016" name="Genome Announc.">
        <title>Complete genome sequence of Alkaliphilus metalliredigens strain QYMF, an alkaliphilic and metal-reducing bacterium isolated from borax-contaminated leachate ponds.</title>
        <authorList>
            <person name="Hwang C."/>
            <person name="Copeland A."/>
            <person name="Lucas S."/>
            <person name="Lapidus A."/>
            <person name="Barry K."/>
            <person name="Detter J.C."/>
            <person name="Glavina Del Rio T."/>
            <person name="Hammon N."/>
            <person name="Israni S."/>
            <person name="Dalin E."/>
            <person name="Tice H."/>
            <person name="Pitluck S."/>
            <person name="Chertkov O."/>
            <person name="Brettin T."/>
            <person name="Bruce D."/>
            <person name="Han C."/>
            <person name="Schmutz J."/>
            <person name="Larimer F."/>
            <person name="Land M.L."/>
            <person name="Hauser L."/>
            <person name="Kyrpides N."/>
            <person name="Mikhailova N."/>
            <person name="Ye Q."/>
            <person name="Zhou J."/>
            <person name="Richardson P."/>
            <person name="Fields M.W."/>
        </authorList>
    </citation>
    <scope>NUCLEOTIDE SEQUENCE [LARGE SCALE GENOMIC DNA]</scope>
    <source>
        <strain evidence="2">QYMF</strain>
    </source>
</reference>
<dbReference type="KEGG" id="amt:Amet_1804"/>
<accession>A6TP56</accession>
<keyword evidence="2" id="KW-1185">Reference proteome</keyword>
<gene>
    <name evidence="1" type="ordered locus">Amet_1804</name>
</gene>
<name>A6TP56_ALKMQ</name>
<dbReference type="AlphaFoldDB" id="A6TP56"/>
<dbReference type="STRING" id="293826.Amet_1804"/>
<evidence type="ECO:0000313" key="1">
    <source>
        <dbReference type="EMBL" id="ABR47974.1"/>
    </source>
</evidence>
<dbReference type="Proteomes" id="UP000001572">
    <property type="component" value="Chromosome"/>
</dbReference>
<proteinExistence type="predicted"/>
<sequence>MKTFPLYSEGQIEAKASKLDFKLKGGNLVNCIKKMMQRCVQFI</sequence>
<evidence type="ECO:0000313" key="2">
    <source>
        <dbReference type="Proteomes" id="UP000001572"/>
    </source>
</evidence>
<protein>
    <submittedName>
        <fullName evidence="1">Uncharacterized protein</fullName>
    </submittedName>
</protein>
<dbReference type="EMBL" id="CP000724">
    <property type="protein sequence ID" value="ABR47974.1"/>
    <property type="molecule type" value="Genomic_DNA"/>
</dbReference>
<organism evidence="1 2">
    <name type="scientific">Alkaliphilus metalliredigens (strain QYMF)</name>
    <dbReference type="NCBI Taxonomy" id="293826"/>
    <lineage>
        <taxon>Bacteria</taxon>
        <taxon>Bacillati</taxon>
        <taxon>Bacillota</taxon>
        <taxon>Clostridia</taxon>
        <taxon>Peptostreptococcales</taxon>
        <taxon>Natronincolaceae</taxon>
        <taxon>Alkaliphilus</taxon>
    </lineage>
</organism>
<dbReference type="HOGENOM" id="CLU_3228696_0_0_9"/>